<keyword evidence="6" id="KW-1133">Transmembrane helix</keyword>
<evidence type="ECO:0000256" key="9">
    <source>
        <dbReference type="ARBA" id="ARBA00034873"/>
    </source>
</evidence>
<organism evidence="11 12">
    <name type="scientific">Tetranychus urticae</name>
    <name type="common">Two-spotted spider mite</name>
    <dbReference type="NCBI Taxonomy" id="32264"/>
    <lineage>
        <taxon>Eukaryota</taxon>
        <taxon>Metazoa</taxon>
        <taxon>Ecdysozoa</taxon>
        <taxon>Arthropoda</taxon>
        <taxon>Chelicerata</taxon>
        <taxon>Arachnida</taxon>
        <taxon>Acari</taxon>
        <taxon>Acariformes</taxon>
        <taxon>Trombidiformes</taxon>
        <taxon>Prostigmata</taxon>
        <taxon>Eleutherengona</taxon>
        <taxon>Raphignathae</taxon>
        <taxon>Tetranychoidea</taxon>
        <taxon>Tetranychidae</taxon>
        <taxon>Tetranychus</taxon>
    </lineage>
</organism>
<dbReference type="AlphaFoldDB" id="T1K2J3"/>
<dbReference type="EnsemblMetazoa" id="tetur04g05250.1">
    <property type="protein sequence ID" value="tetur04g05250.1"/>
    <property type="gene ID" value="tetur04g05250"/>
</dbReference>
<dbReference type="SUPFAM" id="SSF53187">
    <property type="entry name" value="Zn-dependent exopeptidases"/>
    <property type="match status" value="1"/>
</dbReference>
<evidence type="ECO:0000256" key="4">
    <source>
        <dbReference type="ARBA" id="ARBA00022729"/>
    </source>
</evidence>
<dbReference type="HOGENOM" id="CLU_034102_0_0_1"/>
<dbReference type="GO" id="GO:0005789">
    <property type="term" value="C:endoplasmic reticulum membrane"/>
    <property type="evidence" value="ECO:0007669"/>
    <property type="project" value="UniProtKB-SubCell"/>
</dbReference>
<name>T1K2J3_TETUR</name>
<evidence type="ECO:0000259" key="10">
    <source>
        <dbReference type="Pfam" id="PF04389"/>
    </source>
</evidence>
<evidence type="ECO:0000256" key="8">
    <source>
        <dbReference type="ARBA" id="ARBA00023180"/>
    </source>
</evidence>
<evidence type="ECO:0000256" key="7">
    <source>
        <dbReference type="ARBA" id="ARBA00023136"/>
    </source>
</evidence>
<comment type="subcellular location">
    <subcellularLocation>
        <location evidence="1">Endoplasmic reticulum membrane</location>
        <topology evidence="1">Single-pass membrane protein</topology>
    </subcellularLocation>
</comment>
<reference evidence="12" key="1">
    <citation type="submission" date="2011-08" db="EMBL/GenBank/DDBJ databases">
        <authorList>
            <person name="Rombauts S."/>
        </authorList>
    </citation>
    <scope>NUCLEOTIDE SEQUENCE</scope>
    <source>
        <strain evidence="12">London</strain>
    </source>
</reference>
<evidence type="ECO:0000313" key="11">
    <source>
        <dbReference type="EnsemblMetazoa" id="tetur04g05250.1"/>
    </source>
</evidence>
<accession>T1K2J3</accession>
<dbReference type="STRING" id="32264.T1K2J3"/>
<dbReference type="InterPro" id="IPR007484">
    <property type="entry name" value="Peptidase_M28"/>
</dbReference>
<evidence type="ECO:0000256" key="3">
    <source>
        <dbReference type="ARBA" id="ARBA00022692"/>
    </source>
</evidence>
<dbReference type="GO" id="GO:0009966">
    <property type="term" value="P:regulation of signal transduction"/>
    <property type="evidence" value="ECO:0007669"/>
    <property type="project" value="InterPro"/>
</dbReference>
<dbReference type="EMBL" id="CAEY01001363">
    <property type="status" value="NOT_ANNOTATED_CDS"/>
    <property type="molecule type" value="Genomic_DNA"/>
</dbReference>
<proteinExistence type="inferred from homology"/>
<dbReference type="Gene3D" id="3.40.630.10">
    <property type="entry name" value="Zn peptidases"/>
    <property type="match status" value="1"/>
</dbReference>
<evidence type="ECO:0000256" key="2">
    <source>
        <dbReference type="ARBA" id="ARBA00007717"/>
    </source>
</evidence>
<keyword evidence="4" id="KW-0732">Signal</keyword>
<feature type="domain" description="Peptidase M28" evidence="10">
    <location>
        <begin position="214"/>
        <end position="368"/>
    </location>
</feature>
<evidence type="ECO:0000256" key="6">
    <source>
        <dbReference type="ARBA" id="ARBA00022989"/>
    </source>
</evidence>
<evidence type="ECO:0000313" key="12">
    <source>
        <dbReference type="Proteomes" id="UP000015104"/>
    </source>
</evidence>
<keyword evidence="8" id="KW-0325">Glycoprotein</keyword>
<dbReference type="eggNOG" id="KOG2526">
    <property type="taxonomic scope" value="Eukaryota"/>
</dbReference>
<keyword evidence="12" id="KW-1185">Reference proteome</keyword>
<keyword evidence="7" id="KW-0472">Membrane</keyword>
<sequence>MGDNLFGDFFRSSTSSNSARLQAICAMFTLIPILIFISNGPKVALATQEVTVYRMNHHDWLGNPYGSRSSLMNLEMRTAATLSRSYAKKCLLLKIDEIINSTENFEDFITNPMVGGMLIIIPDSFAKIGDEKRSKLLTLEKSLNSRSFDIPIYFVKEDANLIYMYQELSKESTDEAKTDQFIGADILNAITLDGYQLSISGPPPKPINEPIITNIETKLVGSKPDDQSTIVVVAHNDAFGISPGLSFGGDSNGSGVVALLELVRIFSKLYATRKVKPSFNLVFLLSGAGKFSYLGTKKWIEEHMDIKESGLLGDVQVSICLDSLGSLPDNSIYAHVPRVPKETTTTFKLFNHLSEIASKKDINATFTNTCFNIIFITKS</sequence>
<reference evidence="11" key="2">
    <citation type="submission" date="2015-06" db="UniProtKB">
        <authorList>
            <consortium name="EnsemblMetazoa"/>
        </authorList>
    </citation>
    <scope>IDENTIFICATION</scope>
</reference>
<dbReference type="InterPro" id="IPR016574">
    <property type="entry name" value="Nicalin"/>
</dbReference>
<dbReference type="InterPro" id="IPR018247">
    <property type="entry name" value="EF_Hand_1_Ca_BS"/>
</dbReference>
<keyword evidence="5" id="KW-0256">Endoplasmic reticulum</keyword>
<dbReference type="Proteomes" id="UP000015104">
    <property type="component" value="Unassembled WGS sequence"/>
</dbReference>
<evidence type="ECO:0000256" key="1">
    <source>
        <dbReference type="ARBA" id="ARBA00004389"/>
    </source>
</evidence>
<keyword evidence="3" id="KW-0812">Transmembrane</keyword>
<dbReference type="PROSITE" id="PS00018">
    <property type="entry name" value="EF_HAND_1"/>
    <property type="match status" value="1"/>
</dbReference>
<comment type="similarity">
    <text evidence="2">Belongs to the nicastrin family.</text>
</comment>
<protein>
    <recommendedName>
        <fullName evidence="9">BOS complex subunit NCLN</fullName>
    </recommendedName>
</protein>
<dbReference type="Pfam" id="PF04389">
    <property type="entry name" value="Peptidase_M28"/>
    <property type="match status" value="1"/>
</dbReference>
<evidence type="ECO:0000256" key="5">
    <source>
        <dbReference type="ARBA" id="ARBA00022824"/>
    </source>
</evidence>
<dbReference type="PANTHER" id="PTHR31826">
    <property type="entry name" value="NICALIN"/>
    <property type="match status" value="1"/>
</dbReference>